<reference evidence="2 3" key="1">
    <citation type="journal article" date="2019" name="Sci. Rep.">
        <title>Orb-weaving spider Araneus ventricosus genome elucidates the spidroin gene catalogue.</title>
        <authorList>
            <person name="Kono N."/>
            <person name="Nakamura H."/>
            <person name="Ohtoshi R."/>
            <person name="Moran D.A.P."/>
            <person name="Shinohara A."/>
            <person name="Yoshida Y."/>
            <person name="Fujiwara M."/>
            <person name="Mori M."/>
            <person name="Tomita M."/>
            <person name="Arakawa K."/>
        </authorList>
    </citation>
    <scope>NUCLEOTIDE SEQUENCE [LARGE SCALE GENOMIC DNA]</scope>
</reference>
<organism evidence="2 3">
    <name type="scientific">Araneus ventricosus</name>
    <name type="common">Orbweaver spider</name>
    <name type="synonym">Epeira ventricosa</name>
    <dbReference type="NCBI Taxonomy" id="182803"/>
    <lineage>
        <taxon>Eukaryota</taxon>
        <taxon>Metazoa</taxon>
        <taxon>Ecdysozoa</taxon>
        <taxon>Arthropoda</taxon>
        <taxon>Chelicerata</taxon>
        <taxon>Arachnida</taxon>
        <taxon>Araneae</taxon>
        <taxon>Araneomorphae</taxon>
        <taxon>Entelegynae</taxon>
        <taxon>Araneoidea</taxon>
        <taxon>Araneidae</taxon>
        <taxon>Araneus</taxon>
    </lineage>
</organism>
<feature type="compositionally biased region" description="Basic and acidic residues" evidence="1">
    <location>
        <begin position="44"/>
        <end position="54"/>
    </location>
</feature>
<dbReference type="AlphaFoldDB" id="A0A4Y2F1A3"/>
<feature type="region of interest" description="Disordered" evidence="1">
    <location>
        <begin position="41"/>
        <end position="99"/>
    </location>
</feature>
<accession>A0A4Y2F1A3</accession>
<gene>
    <name evidence="2" type="ORF">AVEN_171372_1</name>
</gene>
<evidence type="ECO:0000256" key="1">
    <source>
        <dbReference type="SAM" id="MobiDB-lite"/>
    </source>
</evidence>
<dbReference type="EMBL" id="BGPR01094203">
    <property type="protein sequence ID" value="GBM33864.1"/>
    <property type="molecule type" value="Genomic_DNA"/>
</dbReference>
<keyword evidence="3" id="KW-1185">Reference proteome</keyword>
<sequence length="121" mass="13856">MNIRRQIFKKLHAIDGVFQGAMKLLVIICYFLIPNSHANCEGGGENKHNGRDMEDNWLSNNEVEDSDMDKNYVPNSDVSSSDSDVFNPSSSYQRRKKWQLKSRQKTIGVLENDLHHTSDAE</sequence>
<evidence type="ECO:0000313" key="3">
    <source>
        <dbReference type="Proteomes" id="UP000499080"/>
    </source>
</evidence>
<evidence type="ECO:0000313" key="2">
    <source>
        <dbReference type="EMBL" id="GBM33864.1"/>
    </source>
</evidence>
<comment type="caution">
    <text evidence="2">The sequence shown here is derived from an EMBL/GenBank/DDBJ whole genome shotgun (WGS) entry which is preliminary data.</text>
</comment>
<name>A0A4Y2F1A3_ARAVE</name>
<feature type="compositionally biased region" description="Low complexity" evidence="1">
    <location>
        <begin position="71"/>
        <end position="92"/>
    </location>
</feature>
<dbReference type="Proteomes" id="UP000499080">
    <property type="component" value="Unassembled WGS sequence"/>
</dbReference>
<proteinExistence type="predicted"/>
<protein>
    <submittedName>
        <fullName evidence="2">Uncharacterized protein</fullName>
    </submittedName>
</protein>